<keyword evidence="3" id="KW-1185">Reference proteome</keyword>
<organism evidence="2 3">
    <name type="scientific">Natronosalvus rutilus</name>
    <dbReference type="NCBI Taxonomy" id="2953753"/>
    <lineage>
        <taxon>Archaea</taxon>
        <taxon>Methanobacteriati</taxon>
        <taxon>Methanobacteriota</taxon>
        <taxon>Stenosarchaea group</taxon>
        <taxon>Halobacteria</taxon>
        <taxon>Halobacteriales</taxon>
        <taxon>Natrialbaceae</taxon>
        <taxon>Natronosalvus</taxon>
    </lineage>
</organism>
<protein>
    <submittedName>
        <fullName evidence="2">Transcriptional regulator</fullName>
    </submittedName>
</protein>
<dbReference type="KEGG" id="sawl:NGM29_15375"/>
<feature type="domain" description="DUF8072" evidence="1">
    <location>
        <begin position="1"/>
        <end position="97"/>
    </location>
</feature>
<dbReference type="GeneID" id="73291455"/>
<gene>
    <name evidence="2" type="ORF">NGM29_15375</name>
</gene>
<evidence type="ECO:0000313" key="3">
    <source>
        <dbReference type="Proteomes" id="UP001056855"/>
    </source>
</evidence>
<name>A0A9E7NA23_9EURY</name>
<dbReference type="RefSeq" id="WP_254157332.1">
    <property type="nucleotide sequence ID" value="NZ_CP100355.1"/>
</dbReference>
<proteinExistence type="predicted"/>
<accession>A0A9E7NA23</accession>
<dbReference type="Proteomes" id="UP001056855">
    <property type="component" value="Chromosome"/>
</dbReference>
<dbReference type="Pfam" id="PF26269">
    <property type="entry name" value="DUF8072"/>
    <property type="match status" value="1"/>
</dbReference>
<evidence type="ECO:0000313" key="2">
    <source>
        <dbReference type="EMBL" id="UTF53138.1"/>
    </source>
</evidence>
<sequence length="98" mass="11162">MADLNPIAKRIHNVSPRPVRLTLEDGTEAVFEMDWVEFFQQEFKAEGSREDEPDAEYRFVSSADNESVLVGRRASREEGDEEGWSMVGRVLEAEAVDE</sequence>
<dbReference type="AlphaFoldDB" id="A0A9E7NA23"/>
<dbReference type="InterPro" id="IPR058385">
    <property type="entry name" value="DUF8072"/>
</dbReference>
<evidence type="ECO:0000259" key="1">
    <source>
        <dbReference type="Pfam" id="PF26269"/>
    </source>
</evidence>
<dbReference type="EMBL" id="CP100355">
    <property type="protein sequence ID" value="UTF53138.1"/>
    <property type="molecule type" value="Genomic_DNA"/>
</dbReference>
<reference evidence="2" key="1">
    <citation type="submission" date="2022-06" db="EMBL/GenBank/DDBJ databases">
        <title>Diverse halophilic archaea isolated from saline environments.</title>
        <authorList>
            <person name="Cui H.-L."/>
        </authorList>
    </citation>
    <scope>NUCLEOTIDE SEQUENCE</scope>
    <source>
        <strain evidence="2">WLHS1</strain>
    </source>
</reference>